<sequence>MSNLAYEFRQALQSYLRDMNQKENQRQLVLASYRIYEEFVINQKLTQADDFWPKIQELLQGCSLESIKVSDDTLRNMAVFIRQLTWSEDDRVCQSFHALNMAYTQWLSKQVVSQEEETIRFTLDELEQSARELLTRGERELGSIIEGVYQQLKEKTEQHFALPEKEQKHHYHAFASEIKQICAENKQSIDQDIRIRTVVHNLLAAVLGLGIFYGIYLLATASNRNTFFLQPKEVKPLENTARKLDALHEKLIDDDDSPPSLSGKGVNRLLILFLLYWH</sequence>
<dbReference type="HOGENOM" id="CLU_1000379_0_0_6"/>
<keyword evidence="1" id="KW-0812">Transmembrane</keyword>
<keyword evidence="1" id="KW-0472">Membrane</keyword>
<evidence type="ECO:0000256" key="1">
    <source>
        <dbReference type="SAM" id="Phobius"/>
    </source>
</evidence>
<reference evidence="2 3" key="1">
    <citation type="journal article" date="2013" name="Int. J. Med. Microbiol.">
        <title>Legionella oakridgensis ATCC 33761 genome sequence and phenotypic characterization reveals its replication capacity in amoebae.</title>
        <authorList>
            <person name="Brzuszkiewicz E."/>
            <person name="Schulz T."/>
            <person name="Rydzewski K."/>
            <person name="Daniel R."/>
            <person name="Gillmaier N."/>
            <person name="Dittmann C."/>
            <person name="Holland G."/>
            <person name="Schunder E."/>
            <person name="Lautner M."/>
            <person name="Eisenreich W."/>
            <person name="Luck C."/>
            <person name="Heuner K."/>
        </authorList>
    </citation>
    <scope>NUCLEOTIDE SEQUENCE [LARGE SCALE GENOMIC DNA]</scope>
    <source>
        <strain>OR-10</strain>
        <strain evidence="3">ATCC 33761</strain>
    </source>
</reference>
<gene>
    <name evidence="2" type="ORF">Loa_02197</name>
</gene>
<keyword evidence="3" id="KW-1185">Reference proteome</keyword>
<proteinExistence type="predicted"/>
<dbReference type="STRING" id="1268635.Loa_02197"/>
<dbReference type="PATRIC" id="fig|1268635.3.peg.2249"/>
<dbReference type="Proteomes" id="UP000018838">
    <property type="component" value="Chromosome"/>
</dbReference>
<keyword evidence="1" id="KW-1133">Transmembrane helix</keyword>
<protein>
    <submittedName>
        <fullName evidence="2">Uncharacterized protein</fullName>
    </submittedName>
</protein>
<name>W0BH57_9GAMM</name>
<dbReference type="KEGG" id="lok:Loa_02197"/>
<evidence type="ECO:0000313" key="3">
    <source>
        <dbReference type="Proteomes" id="UP000018838"/>
    </source>
</evidence>
<organism evidence="2 3">
    <name type="scientific">Legionella oakridgensis ATCC 33761 = DSM 21215</name>
    <dbReference type="NCBI Taxonomy" id="1268635"/>
    <lineage>
        <taxon>Bacteria</taxon>
        <taxon>Pseudomonadati</taxon>
        <taxon>Pseudomonadota</taxon>
        <taxon>Gammaproteobacteria</taxon>
        <taxon>Legionellales</taxon>
        <taxon>Legionellaceae</taxon>
        <taxon>Legionella</taxon>
    </lineage>
</organism>
<feature type="transmembrane region" description="Helical" evidence="1">
    <location>
        <begin position="198"/>
        <end position="219"/>
    </location>
</feature>
<accession>W0BH57</accession>
<evidence type="ECO:0000313" key="2">
    <source>
        <dbReference type="EMBL" id="AHE67739.1"/>
    </source>
</evidence>
<dbReference type="AlphaFoldDB" id="W0BH57"/>
<dbReference type="EMBL" id="CP004006">
    <property type="protein sequence ID" value="AHE67739.1"/>
    <property type="molecule type" value="Genomic_DNA"/>
</dbReference>
<dbReference type="RefSeq" id="WP_025386194.1">
    <property type="nucleotide sequence ID" value="NZ_CP004006.1"/>
</dbReference>